<accession>A0A670Z4H0</accession>
<reference evidence="2" key="2">
    <citation type="submission" date="2025-09" db="UniProtKB">
        <authorList>
            <consortium name="Ensembl"/>
        </authorList>
    </citation>
    <scope>IDENTIFICATION</scope>
</reference>
<dbReference type="GeneTree" id="ENSGT01130000278480"/>
<keyword evidence="3" id="KW-1185">Reference proteome</keyword>
<feature type="domain" description="DUF4939" evidence="1">
    <location>
        <begin position="34"/>
        <end position="99"/>
    </location>
</feature>
<dbReference type="Proteomes" id="UP000472273">
    <property type="component" value="Unplaced"/>
</dbReference>
<dbReference type="Ensembl" id="ENSPTXT00000019529.1">
    <property type="protein sequence ID" value="ENSPTXP00000018952.1"/>
    <property type="gene ID" value="ENSPTXG00000013083.1"/>
</dbReference>
<organism evidence="2 3">
    <name type="scientific">Pseudonaja textilis</name>
    <name type="common">Eastern brown snake</name>
    <dbReference type="NCBI Taxonomy" id="8673"/>
    <lineage>
        <taxon>Eukaryota</taxon>
        <taxon>Metazoa</taxon>
        <taxon>Chordata</taxon>
        <taxon>Craniata</taxon>
        <taxon>Vertebrata</taxon>
        <taxon>Euteleostomi</taxon>
        <taxon>Lepidosauria</taxon>
        <taxon>Squamata</taxon>
        <taxon>Bifurcata</taxon>
        <taxon>Unidentata</taxon>
        <taxon>Episquamata</taxon>
        <taxon>Toxicofera</taxon>
        <taxon>Serpentes</taxon>
        <taxon>Colubroidea</taxon>
        <taxon>Elapidae</taxon>
        <taxon>Hydrophiinae</taxon>
        <taxon>Pseudonaja</taxon>
    </lineage>
</organism>
<evidence type="ECO:0000313" key="2">
    <source>
        <dbReference type="Ensembl" id="ENSPTXP00000018952.1"/>
    </source>
</evidence>
<proteinExistence type="predicted"/>
<reference evidence="2" key="1">
    <citation type="submission" date="2025-08" db="UniProtKB">
        <authorList>
            <consortium name="Ensembl"/>
        </authorList>
    </citation>
    <scope>IDENTIFICATION</scope>
</reference>
<dbReference type="Pfam" id="PF16297">
    <property type="entry name" value="DUF4939"/>
    <property type="match status" value="1"/>
</dbReference>
<dbReference type="AlphaFoldDB" id="A0A670Z4H0"/>
<evidence type="ECO:0000259" key="1">
    <source>
        <dbReference type="Pfam" id="PF16297"/>
    </source>
</evidence>
<name>A0A670Z4H0_PSETE</name>
<dbReference type="InterPro" id="IPR032549">
    <property type="entry name" value="DUF4939"/>
</dbReference>
<protein>
    <recommendedName>
        <fullName evidence="1">DUF4939 domain-containing protein</fullName>
    </recommendedName>
</protein>
<sequence>MVLFVIGLGRQLLEDCQGLLQSKEFNSVVPGPVLAVPDKFSGQPEMFPPFMGQCQLFMALRPEDFPDDRARVGFVISLLSGLAARWATPLLVQNSPLLDAQFRSSHPP</sequence>
<evidence type="ECO:0000313" key="3">
    <source>
        <dbReference type="Proteomes" id="UP000472273"/>
    </source>
</evidence>